<dbReference type="RefSeq" id="WP_119120239.1">
    <property type="nucleotide sequence ID" value="NZ_QXIU01000190.1"/>
</dbReference>
<feature type="compositionally biased region" description="Basic and acidic residues" evidence="1">
    <location>
        <begin position="40"/>
        <end position="49"/>
    </location>
</feature>
<name>A0A398DC60_9BACT</name>
<feature type="region of interest" description="Disordered" evidence="1">
    <location>
        <begin position="1"/>
        <end position="74"/>
    </location>
</feature>
<comment type="caution">
    <text evidence="2">The sequence shown here is derived from an EMBL/GenBank/DDBJ whole genome shotgun (WGS) entry which is preliminary data.</text>
</comment>
<accession>A0A398DC60</accession>
<organism evidence="2 3">
    <name type="scientific">Candidatus Cryosericum odellii</name>
    <dbReference type="NCBI Taxonomy" id="2290917"/>
    <lineage>
        <taxon>Bacteria</taxon>
        <taxon>Pseudomonadati</taxon>
        <taxon>Caldisericota/Cryosericota group</taxon>
        <taxon>Candidatus Cryosericota</taxon>
        <taxon>Candidatus Cryosericia</taxon>
        <taxon>Candidatus Cryosericales</taxon>
        <taxon>Candidatus Cryosericaceae</taxon>
        <taxon>Candidatus Cryosericum</taxon>
    </lineage>
</organism>
<feature type="compositionally biased region" description="Basic residues" evidence="1">
    <location>
        <begin position="65"/>
        <end position="74"/>
    </location>
</feature>
<dbReference type="EMBL" id="QXIU01000190">
    <property type="protein sequence ID" value="RIE08781.1"/>
    <property type="molecule type" value="Genomic_DNA"/>
</dbReference>
<evidence type="ECO:0000313" key="3">
    <source>
        <dbReference type="Proteomes" id="UP000266489"/>
    </source>
</evidence>
<dbReference type="Proteomes" id="UP000266489">
    <property type="component" value="Unassembled WGS sequence"/>
</dbReference>
<dbReference type="AlphaFoldDB" id="A0A398DC60"/>
<gene>
    <name evidence="2" type="ORF">SMC5_07680</name>
</gene>
<feature type="compositionally biased region" description="Basic and acidic residues" evidence="1">
    <location>
        <begin position="9"/>
        <end position="29"/>
    </location>
</feature>
<reference evidence="2 3" key="1">
    <citation type="submission" date="2018-09" db="EMBL/GenBank/DDBJ databases">
        <title>Discovery and Ecogenomic Context for Candidatus Cryosericales, a Global Caldiserica Order Active in Thawing Permafrost.</title>
        <authorList>
            <person name="Martinez M.A."/>
            <person name="Woodcroft B.J."/>
            <person name="Ignacio Espinoza J.C."/>
            <person name="Zayed A."/>
            <person name="Singleton C.M."/>
            <person name="Boyd J."/>
            <person name="Li Y.-F."/>
            <person name="Purvine S."/>
            <person name="Maughan H."/>
            <person name="Hodgkins S.B."/>
            <person name="Anderson D."/>
            <person name="Sederholm M."/>
            <person name="Temperton B."/>
            <person name="Saleska S.R."/>
            <person name="Tyson G.W."/>
            <person name="Rich V.I."/>
        </authorList>
    </citation>
    <scope>NUCLEOTIDE SEQUENCE [LARGE SCALE GENOMIC DNA]</scope>
    <source>
        <strain evidence="2 3">SMC5</strain>
    </source>
</reference>
<evidence type="ECO:0000256" key="1">
    <source>
        <dbReference type="SAM" id="MobiDB-lite"/>
    </source>
</evidence>
<sequence length="74" mass="8451">MPESAGARVDTHVHPHVSELTKEELEAKRQAGVAKEEEDEKKKDEEEKTPAPILENPRQSNFPLKCRRFGKKQS</sequence>
<proteinExistence type="predicted"/>
<protein>
    <submittedName>
        <fullName evidence="2">Uncharacterized protein</fullName>
    </submittedName>
</protein>
<evidence type="ECO:0000313" key="2">
    <source>
        <dbReference type="EMBL" id="RIE08781.1"/>
    </source>
</evidence>